<dbReference type="Proteomes" id="UP000054007">
    <property type="component" value="Unassembled WGS sequence"/>
</dbReference>
<reference evidence="1 2" key="1">
    <citation type="journal article" date="2015" name="Fungal Genet. Biol.">
        <title>Evolution of novel wood decay mechanisms in Agaricales revealed by the genome sequences of Fistulina hepatica and Cylindrobasidium torrendii.</title>
        <authorList>
            <person name="Floudas D."/>
            <person name="Held B.W."/>
            <person name="Riley R."/>
            <person name="Nagy L.G."/>
            <person name="Koehler G."/>
            <person name="Ransdell A.S."/>
            <person name="Younus H."/>
            <person name="Chow J."/>
            <person name="Chiniquy J."/>
            <person name="Lipzen A."/>
            <person name="Tritt A."/>
            <person name="Sun H."/>
            <person name="Haridas S."/>
            <person name="LaButti K."/>
            <person name="Ohm R.A."/>
            <person name="Kues U."/>
            <person name="Blanchette R.A."/>
            <person name="Grigoriev I.V."/>
            <person name="Minto R.E."/>
            <person name="Hibbett D.S."/>
        </authorList>
    </citation>
    <scope>NUCLEOTIDE SEQUENCE [LARGE SCALE GENOMIC DNA]</scope>
    <source>
        <strain evidence="1 2">FP15055 ss-10</strain>
    </source>
</reference>
<name>A0A0D7AVY4_9AGAR</name>
<dbReference type="EMBL" id="KN880835">
    <property type="protein sequence ID" value="KIY62014.1"/>
    <property type="molecule type" value="Genomic_DNA"/>
</dbReference>
<protein>
    <submittedName>
        <fullName evidence="1">Uncharacterized protein</fullName>
    </submittedName>
</protein>
<evidence type="ECO:0000313" key="2">
    <source>
        <dbReference type="Proteomes" id="UP000054007"/>
    </source>
</evidence>
<keyword evidence="2" id="KW-1185">Reference proteome</keyword>
<sequence>MGHAIASFISFAHHDLTHALYGNDGLGHGKTHHEIPFPSGTLTNSSRGVGHRLDFAPATIPTSEKWLRGRIGYTKSVPLPSDLGPHLPTLRGTSSINIRGRLSAASPVVLRYYFSSEQGKSIESHVHWQLSQASSRGFTSFEAIRRVRGTRFGRQMAQEKILATAM</sequence>
<evidence type="ECO:0000313" key="1">
    <source>
        <dbReference type="EMBL" id="KIY62014.1"/>
    </source>
</evidence>
<proteinExistence type="predicted"/>
<gene>
    <name evidence="1" type="ORF">CYLTODRAFT_447439</name>
</gene>
<organism evidence="1 2">
    <name type="scientific">Cylindrobasidium torrendii FP15055 ss-10</name>
    <dbReference type="NCBI Taxonomy" id="1314674"/>
    <lineage>
        <taxon>Eukaryota</taxon>
        <taxon>Fungi</taxon>
        <taxon>Dikarya</taxon>
        <taxon>Basidiomycota</taxon>
        <taxon>Agaricomycotina</taxon>
        <taxon>Agaricomycetes</taxon>
        <taxon>Agaricomycetidae</taxon>
        <taxon>Agaricales</taxon>
        <taxon>Marasmiineae</taxon>
        <taxon>Physalacriaceae</taxon>
        <taxon>Cylindrobasidium</taxon>
    </lineage>
</organism>
<dbReference type="AlphaFoldDB" id="A0A0D7AVY4"/>
<accession>A0A0D7AVY4</accession>